<dbReference type="PANTHER" id="PTHR23150">
    <property type="entry name" value="SULFATASE MODIFYING FACTOR 1, 2"/>
    <property type="match status" value="1"/>
</dbReference>
<dbReference type="AlphaFoldDB" id="A0A545T278"/>
<sequence length="322" mass="35393">MVRVVPLILSSRSAPAYLMPGSFRFKIPRACGTPISDSSYFGTVHPECNMLKSFSVAFVCHVVLLCPLYPLSAVAEGAFDLVDIPAGQVQLGDAQGDDNEVVRRLELPAFRIMRFEVTNAQFRRFLEESGYQTDVERQGEGYTWWRRWESVAGADWRHPQGPESSIDGKADHPVVQVSARDADAFCRHYGLRLPSDEEWEYSARSGDGRRFPWGNNAPLSPSEKLANAGSIACCGPDDGDGYARTAPVGSFPAGRSPFGLFDMAGNVWEWTSSSFPGKPSERALRGGGWGNNPYCLRTAYRHGNPPDIGLDMVGFRCAGDLE</sequence>
<gene>
    <name evidence="2" type="ORF">FKG95_27085</name>
</gene>
<dbReference type="Pfam" id="PF03781">
    <property type="entry name" value="FGE-sulfatase"/>
    <property type="match status" value="1"/>
</dbReference>
<evidence type="ECO:0000313" key="3">
    <source>
        <dbReference type="Proteomes" id="UP000315252"/>
    </source>
</evidence>
<protein>
    <submittedName>
        <fullName evidence="2">Formylglycine-generating enzyme family protein</fullName>
    </submittedName>
</protein>
<dbReference type="Gene3D" id="3.90.1580.10">
    <property type="entry name" value="paralog of FGE (formylglycine-generating enzyme)"/>
    <property type="match status" value="1"/>
</dbReference>
<dbReference type="InterPro" id="IPR051043">
    <property type="entry name" value="Sulfatase_Mod_Factor_Kinase"/>
</dbReference>
<accession>A0A545T278</accession>
<organism evidence="2 3">
    <name type="scientific">Denitrobaculum tricleocarpae</name>
    <dbReference type="NCBI Taxonomy" id="2591009"/>
    <lineage>
        <taxon>Bacteria</taxon>
        <taxon>Pseudomonadati</taxon>
        <taxon>Pseudomonadota</taxon>
        <taxon>Alphaproteobacteria</taxon>
        <taxon>Rhodospirillales</taxon>
        <taxon>Rhodospirillaceae</taxon>
        <taxon>Denitrobaculum</taxon>
    </lineage>
</organism>
<feature type="domain" description="Sulfatase-modifying factor enzyme-like" evidence="1">
    <location>
        <begin position="80"/>
        <end position="318"/>
    </location>
</feature>
<comment type="caution">
    <text evidence="2">The sequence shown here is derived from an EMBL/GenBank/DDBJ whole genome shotgun (WGS) entry which is preliminary data.</text>
</comment>
<dbReference type="GO" id="GO:0120147">
    <property type="term" value="F:formylglycine-generating oxidase activity"/>
    <property type="evidence" value="ECO:0007669"/>
    <property type="project" value="TreeGrafter"/>
</dbReference>
<proteinExistence type="predicted"/>
<evidence type="ECO:0000313" key="2">
    <source>
        <dbReference type="EMBL" id="TQV71302.1"/>
    </source>
</evidence>
<dbReference type="OrthoDB" id="9768004at2"/>
<keyword evidence="3" id="KW-1185">Reference proteome</keyword>
<dbReference type="SUPFAM" id="SSF56436">
    <property type="entry name" value="C-type lectin-like"/>
    <property type="match status" value="1"/>
</dbReference>
<dbReference type="Proteomes" id="UP000315252">
    <property type="component" value="Unassembled WGS sequence"/>
</dbReference>
<dbReference type="PANTHER" id="PTHR23150:SF19">
    <property type="entry name" value="FORMYLGLYCINE-GENERATING ENZYME"/>
    <property type="match status" value="1"/>
</dbReference>
<reference evidence="2 3" key="1">
    <citation type="submission" date="2019-06" db="EMBL/GenBank/DDBJ databases">
        <title>Whole genome sequence for Rhodospirillaceae sp. R148.</title>
        <authorList>
            <person name="Wang G."/>
        </authorList>
    </citation>
    <scope>NUCLEOTIDE SEQUENCE [LARGE SCALE GENOMIC DNA]</scope>
    <source>
        <strain evidence="2 3">R148</strain>
    </source>
</reference>
<dbReference type="InterPro" id="IPR005532">
    <property type="entry name" value="SUMF_dom"/>
</dbReference>
<name>A0A545T278_9PROT</name>
<dbReference type="InterPro" id="IPR042095">
    <property type="entry name" value="SUMF_sf"/>
</dbReference>
<evidence type="ECO:0000259" key="1">
    <source>
        <dbReference type="Pfam" id="PF03781"/>
    </source>
</evidence>
<dbReference type="EMBL" id="VHSH01000014">
    <property type="protein sequence ID" value="TQV71302.1"/>
    <property type="molecule type" value="Genomic_DNA"/>
</dbReference>
<dbReference type="InterPro" id="IPR016187">
    <property type="entry name" value="CTDL_fold"/>
</dbReference>